<dbReference type="Proteomes" id="UP000005239">
    <property type="component" value="Unassembled WGS sequence"/>
</dbReference>
<keyword evidence="3" id="KW-1185">Reference proteome</keyword>
<feature type="compositionally biased region" description="Polar residues" evidence="1">
    <location>
        <begin position="111"/>
        <end position="131"/>
    </location>
</feature>
<reference evidence="3" key="1">
    <citation type="journal article" date="2008" name="Nat. Genet.">
        <title>The Pristionchus pacificus genome provides a unique perspective on nematode lifestyle and parasitism.</title>
        <authorList>
            <person name="Dieterich C."/>
            <person name="Clifton S.W."/>
            <person name="Schuster L.N."/>
            <person name="Chinwalla A."/>
            <person name="Delehaunty K."/>
            <person name="Dinkelacker I."/>
            <person name="Fulton L."/>
            <person name="Fulton R."/>
            <person name="Godfrey J."/>
            <person name="Minx P."/>
            <person name="Mitreva M."/>
            <person name="Roeseler W."/>
            <person name="Tian H."/>
            <person name="Witte H."/>
            <person name="Yang S.P."/>
            <person name="Wilson R.K."/>
            <person name="Sommer R.J."/>
        </authorList>
    </citation>
    <scope>NUCLEOTIDE SEQUENCE [LARGE SCALE GENOMIC DNA]</scope>
    <source>
        <strain evidence="3">PS312</strain>
    </source>
</reference>
<reference evidence="2" key="2">
    <citation type="submission" date="2022-06" db="UniProtKB">
        <authorList>
            <consortium name="EnsemblMetazoa"/>
        </authorList>
    </citation>
    <scope>IDENTIFICATION</scope>
    <source>
        <strain evidence="2">PS312</strain>
    </source>
</reference>
<evidence type="ECO:0000313" key="2">
    <source>
        <dbReference type="EnsemblMetazoa" id="PPA41430.1"/>
    </source>
</evidence>
<dbReference type="EnsemblMetazoa" id="PPA41430.1">
    <property type="protein sequence ID" value="PPA41430.1"/>
    <property type="gene ID" value="WBGene00279799"/>
</dbReference>
<accession>A0A8R1UYM5</accession>
<accession>A0A2A6CJE4</accession>
<proteinExistence type="predicted"/>
<name>A0A2A6CJE4_PRIPA</name>
<gene>
    <name evidence="2" type="primary">WBGene00279799</name>
</gene>
<evidence type="ECO:0000313" key="3">
    <source>
        <dbReference type="Proteomes" id="UP000005239"/>
    </source>
</evidence>
<evidence type="ECO:0000256" key="1">
    <source>
        <dbReference type="SAM" id="MobiDB-lite"/>
    </source>
</evidence>
<sequence>PSLSHLRRGRGAFAPANLVSSEKETALSSVKEGKMRGRGEWNMVEDYSLISSDSIPSLMEPLHQLHSAIYEVDKRQPLMYPYKVHYQNCPFSEYKSFHRRMIEMIRHGNNHSHQSTFPSSKVACSSDSSEGYDNEKTMIESERTIITENEWAMRVMQWNQMNVSHSLPPTLSSYFSIYLEDVFRRHNTLLRDKAHDKIRWHEGEMGLG</sequence>
<dbReference type="AlphaFoldDB" id="A0A2A6CJE4"/>
<feature type="region of interest" description="Disordered" evidence="1">
    <location>
        <begin position="110"/>
        <end position="134"/>
    </location>
</feature>
<organism evidence="2 3">
    <name type="scientific">Pristionchus pacificus</name>
    <name type="common">Parasitic nematode worm</name>
    <dbReference type="NCBI Taxonomy" id="54126"/>
    <lineage>
        <taxon>Eukaryota</taxon>
        <taxon>Metazoa</taxon>
        <taxon>Ecdysozoa</taxon>
        <taxon>Nematoda</taxon>
        <taxon>Chromadorea</taxon>
        <taxon>Rhabditida</taxon>
        <taxon>Rhabditina</taxon>
        <taxon>Diplogasteromorpha</taxon>
        <taxon>Diplogasteroidea</taxon>
        <taxon>Neodiplogasteridae</taxon>
        <taxon>Pristionchus</taxon>
    </lineage>
</organism>
<protein>
    <submittedName>
        <fullName evidence="2">Uncharacterized protein</fullName>
    </submittedName>
</protein>